<organism evidence="2 3">
    <name type="scientific">Punica granatum</name>
    <name type="common">Pomegranate</name>
    <dbReference type="NCBI Taxonomy" id="22663"/>
    <lineage>
        <taxon>Eukaryota</taxon>
        <taxon>Viridiplantae</taxon>
        <taxon>Streptophyta</taxon>
        <taxon>Embryophyta</taxon>
        <taxon>Tracheophyta</taxon>
        <taxon>Spermatophyta</taxon>
        <taxon>Magnoliopsida</taxon>
        <taxon>eudicotyledons</taxon>
        <taxon>Gunneridae</taxon>
        <taxon>Pentapetalae</taxon>
        <taxon>rosids</taxon>
        <taxon>malvids</taxon>
        <taxon>Myrtales</taxon>
        <taxon>Lythraceae</taxon>
        <taxon>Punica</taxon>
    </lineage>
</organism>
<comment type="caution">
    <text evidence="2">The sequence shown here is derived from an EMBL/GenBank/DDBJ whole genome shotgun (WGS) entry which is preliminary data.</text>
</comment>
<reference evidence="2 3" key="1">
    <citation type="submission" date="2017-11" db="EMBL/GenBank/DDBJ databases">
        <title>De-novo sequencing of pomegranate (Punica granatum L.) genome.</title>
        <authorList>
            <person name="Akparov Z."/>
            <person name="Amiraslanov A."/>
            <person name="Hajiyeva S."/>
            <person name="Abbasov M."/>
            <person name="Kaur K."/>
            <person name="Hamwieh A."/>
            <person name="Solovyev V."/>
            <person name="Salamov A."/>
            <person name="Braich B."/>
            <person name="Kosarev P."/>
            <person name="Mahmoud A."/>
            <person name="Hajiyev E."/>
            <person name="Babayeva S."/>
            <person name="Izzatullayeva V."/>
            <person name="Mammadov A."/>
            <person name="Mammadov A."/>
            <person name="Sharifova S."/>
            <person name="Ojaghi J."/>
            <person name="Eynullazada K."/>
            <person name="Bayramov B."/>
            <person name="Abdulazimova A."/>
            <person name="Shahmuradov I."/>
        </authorList>
    </citation>
    <scope>NUCLEOTIDE SEQUENCE [LARGE SCALE GENOMIC DNA]</scope>
    <source>
        <strain evidence="3">cv. AG2017</strain>
        <tissue evidence="2">Leaf</tissue>
    </source>
</reference>
<evidence type="ECO:0000256" key="1">
    <source>
        <dbReference type="SAM" id="MobiDB-lite"/>
    </source>
</evidence>
<dbReference type="EMBL" id="PGOL01002743">
    <property type="protein sequence ID" value="PKI45283.1"/>
    <property type="molecule type" value="Genomic_DNA"/>
</dbReference>
<name>A0A2I0INJ7_PUNGR</name>
<dbReference type="Proteomes" id="UP000233551">
    <property type="component" value="Unassembled WGS sequence"/>
</dbReference>
<dbReference type="AlphaFoldDB" id="A0A2I0INJ7"/>
<evidence type="ECO:0000313" key="2">
    <source>
        <dbReference type="EMBL" id="PKI45283.1"/>
    </source>
</evidence>
<accession>A0A2I0INJ7</accession>
<proteinExistence type="predicted"/>
<protein>
    <submittedName>
        <fullName evidence="2">Uncharacterized protein</fullName>
    </submittedName>
</protein>
<gene>
    <name evidence="2" type="ORF">CRG98_034326</name>
</gene>
<feature type="region of interest" description="Disordered" evidence="1">
    <location>
        <begin position="1"/>
        <end position="47"/>
    </location>
</feature>
<sequence length="59" mass="6213">MGSRNAVEGPNDLSHESYLKLAPSNHLDDDADKSGINETPQVSKSKGGFKEISVDVLGG</sequence>
<feature type="compositionally biased region" description="Basic and acidic residues" evidence="1">
    <location>
        <begin position="26"/>
        <end position="35"/>
    </location>
</feature>
<keyword evidence="3" id="KW-1185">Reference proteome</keyword>
<evidence type="ECO:0000313" key="3">
    <source>
        <dbReference type="Proteomes" id="UP000233551"/>
    </source>
</evidence>